<comment type="caution">
    <text evidence="1">The sequence shown here is derived from an EMBL/GenBank/DDBJ whole genome shotgun (WGS) entry which is preliminary data.</text>
</comment>
<keyword evidence="2" id="KW-1185">Reference proteome</keyword>
<dbReference type="EMBL" id="JACXVP010000012">
    <property type="protein sequence ID" value="KAG5572793.1"/>
    <property type="molecule type" value="Genomic_DNA"/>
</dbReference>
<dbReference type="PANTHER" id="PTHR34222">
    <property type="entry name" value="GAG_PRE-INTEGRS DOMAIN-CONTAINING PROTEIN"/>
    <property type="match status" value="1"/>
</dbReference>
<sequence length="246" mass="27707">MESLALYTARNNKQQQYPRKNYQSLYCDFCNMKGHVRADCNKLKKCDHCHATRHVRGDCYQLIGYPDNFKGKKKVNAVLGGMQDHLAMRGDQVDRKAHMGIEEPVHNTQGTQEQILLQLLHKSSPDQINTMIDALKRNSCSSSSVNMAGDTTDPIFPILHSHVEDCELTLCSDDEGQPNDSRNQTTSSVLPDVVVPAAVVRKSNRPAKPLLWHTDYVLSKKLAGNCLYPIGDVVDYERITPTYKSF</sequence>
<evidence type="ECO:0000313" key="1">
    <source>
        <dbReference type="EMBL" id="KAG5572793.1"/>
    </source>
</evidence>
<dbReference type="AlphaFoldDB" id="A0A9J5WB02"/>
<reference evidence="1 2" key="1">
    <citation type="submission" date="2020-09" db="EMBL/GenBank/DDBJ databases">
        <title>De no assembly of potato wild relative species, Solanum commersonii.</title>
        <authorList>
            <person name="Cho K."/>
        </authorList>
    </citation>
    <scope>NUCLEOTIDE SEQUENCE [LARGE SCALE GENOMIC DNA]</scope>
    <source>
        <strain evidence="1">LZ3.2</strain>
        <tissue evidence="1">Leaf</tissue>
    </source>
</reference>
<evidence type="ECO:0008006" key="3">
    <source>
        <dbReference type="Google" id="ProtNLM"/>
    </source>
</evidence>
<accession>A0A9J5WB02</accession>
<dbReference type="PANTHER" id="PTHR34222:SF97">
    <property type="entry name" value="CATALYTIC REGION, PUTATIVE-RELATED"/>
    <property type="match status" value="1"/>
</dbReference>
<protein>
    <recommendedName>
        <fullName evidence="3">CCHC-type domain-containing protein</fullName>
    </recommendedName>
</protein>
<name>A0A9J5WB02_SOLCO</name>
<dbReference type="OrthoDB" id="1751374at2759"/>
<proteinExistence type="predicted"/>
<feature type="non-terminal residue" evidence="1">
    <location>
        <position position="1"/>
    </location>
</feature>
<gene>
    <name evidence="1" type="ORF">H5410_062559</name>
</gene>
<evidence type="ECO:0000313" key="2">
    <source>
        <dbReference type="Proteomes" id="UP000824120"/>
    </source>
</evidence>
<dbReference type="Proteomes" id="UP000824120">
    <property type="component" value="Chromosome 12"/>
</dbReference>
<organism evidence="1 2">
    <name type="scientific">Solanum commersonii</name>
    <name type="common">Commerson's wild potato</name>
    <name type="synonym">Commerson's nightshade</name>
    <dbReference type="NCBI Taxonomy" id="4109"/>
    <lineage>
        <taxon>Eukaryota</taxon>
        <taxon>Viridiplantae</taxon>
        <taxon>Streptophyta</taxon>
        <taxon>Embryophyta</taxon>
        <taxon>Tracheophyta</taxon>
        <taxon>Spermatophyta</taxon>
        <taxon>Magnoliopsida</taxon>
        <taxon>eudicotyledons</taxon>
        <taxon>Gunneridae</taxon>
        <taxon>Pentapetalae</taxon>
        <taxon>asterids</taxon>
        <taxon>lamiids</taxon>
        <taxon>Solanales</taxon>
        <taxon>Solanaceae</taxon>
        <taxon>Solanoideae</taxon>
        <taxon>Solaneae</taxon>
        <taxon>Solanum</taxon>
    </lineage>
</organism>
<dbReference type="Gene3D" id="4.10.60.10">
    <property type="entry name" value="Zinc finger, CCHC-type"/>
    <property type="match status" value="1"/>
</dbReference>